<keyword evidence="2" id="KW-1185">Reference proteome</keyword>
<name>A0ABS1IVS8_9GAMM</name>
<dbReference type="Proteomes" id="UP001296921">
    <property type="component" value="Unassembled WGS sequence"/>
</dbReference>
<organism evidence="1 2">
    <name type="scientific">Limnobaculum allomyrinae</name>
    <dbReference type="NCBI Taxonomy" id="2791986"/>
    <lineage>
        <taxon>Bacteria</taxon>
        <taxon>Pseudomonadati</taxon>
        <taxon>Pseudomonadota</taxon>
        <taxon>Gammaproteobacteria</taxon>
        <taxon>Enterobacterales</taxon>
        <taxon>Budviciaceae</taxon>
        <taxon>Limnobaculum</taxon>
    </lineage>
</organism>
<comment type="caution">
    <text evidence="1">The sequence shown here is derived from an EMBL/GenBank/DDBJ whole genome shotgun (WGS) entry which is preliminary data.</text>
</comment>
<gene>
    <name evidence="1" type="ORF">I2494_19550</name>
</gene>
<dbReference type="EMBL" id="JADRCR010000017">
    <property type="protein sequence ID" value="MBK5145867.1"/>
    <property type="molecule type" value="Genomic_DNA"/>
</dbReference>
<reference evidence="1 2" key="1">
    <citation type="submission" date="2020-11" db="EMBL/GenBank/DDBJ databases">
        <title>Insectihabitans protaetiae gen. nov. sp. nov. and Insectihabitans allomyrinae sp. nov., isolated from larvae of Protaetia brevitarsis seulensis and Allomyrina dichotoma, respectively.</title>
        <authorList>
            <person name="Lee S.D."/>
            <person name="Byeon Y.-S."/>
            <person name="Kim S.-M."/>
            <person name="Yang H.L."/>
            <person name="Kim I.S."/>
        </authorList>
    </citation>
    <scope>NUCLEOTIDE SEQUENCE [LARGE SCALE GENOMIC DNA]</scope>
    <source>
        <strain evidence="1 2">BWR-B9</strain>
    </source>
</reference>
<evidence type="ECO:0000313" key="2">
    <source>
        <dbReference type="Proteomes" id="UP001296921"/>
    </source>
</evidence>
<proteinExistence type="predicted"/>
<dbReference type="RefSeq" id="WP_218468624.1">
    <property type="nucleotide sequence ID" value="NZ_JADRCR010000017.1"/>
</dbReference>
<evidence type="ECO:0000313" key="1">
    <source>
        <dbReference type="EMBL" id="MBK5145867.1"/>
    </source>
</evidence>
<accession>A0ABS1IVS8</accession>
<protein>
    <submittedName>
        <fullName evidence="1">DUF2815 family protein</fullName>
    </submittedName>
</protein>
<sequence length="182" mass="19606">MKVKLNNVRMAFPALFEPKTVNGEGEPRFSAAFIFAPDHPCVAEIESAIEQVAKEKWGPKAEGVLKSLRTGLKVCLHNGDEKSEYEGYPGNMFISASNKARPLVVDRDRSVLTAADGKPYAGCYVNVTLDIWAMDNNFGKRINASLGGVQFLRDGDAFAGGGVASEDDFDDVSEGADAESLV</sequence>
<dbReference type="Pfam" id="PF10991">
    <property type="entry name" value="Enc34_ssDNA-bd"/>
    <property type="match status" value="1"/>
</dbReference>
<dbReference type="InterPro" id="IPR022595">
    <property type="entry name" value="Enc34_ssDNA-bd"/>
</dbReference>